<keyword evidence="1" id="KW-0479">Metal-binding</keyword>
<feature type="domain" description="C2H2-type" evidence="4">
    <location>
        <begin position="57"/>
        <end position="85"/>
    </location>
</feature>
<dbReference type="AlphaFoldDB" id="A0A1C7NFH2"/>
<keyword evidence="3" id="KW-0812">Transmembrane</keyword>
<evidence type="ECO:0000256" key="2">
    <source>
        <dbReference type="SAM" id="MobiDB-lite"/>
    </source>
</evidence>
<dbReference type="Proteomes" id="UP000093000">
    <property type="component" value="Unassembled WGS sequence"/>
</dbReference>
<name>A0A1C7NFH2_9FUNG</name>
<keyword evidence="6" id="KW-1185">Reference proteome</keyword>
<dbReference type="InParanoid" id="A0A1C7NFH2"/>
<dbReference type="PROSITE" id="PS50157">
    <property type="entry name" value="ZINC_FINGER_C2H2_2"/>
    <property type="match status" value="1"/>
</dbReference>
<evidence type="ECO:0000313" key="6">
    <source>
        <dbReference type="Proteomes" id="UP000093000"/>
    </source>
</evidence>
<dbReference type="OrthoDB" id="10552407at2759"/>
<keyword evidence="3" id="KW-1133">Transmembrane helix</keyword>
<protein>
    <recommendedName>
        <fullName evidence="4">C2H2-type domain-containing protein</fullName>
    </recommendedName>
</protein>
<evidence type="ECO:0000259" key="4">
    <source>
        <dbReference type="PROSITE" id="PS50157"/>
    </source>
</evidence>
<keyword evidence="3" id="KW-0472">Membrane</keyword>
<comment type="caution">
    <text evidence="5">The sequence shown here is derived from an EMBL/GenBank/DDBJ whole genome shotgun (WGS) entry which is preliminary data.</text>
</comment>
<organism evidence="5 6">
    <name type="scientific">Choanephora cucurbitarum</name>
    <dbReference type="NCBI Taxonomy" id="101091"/>
    <lineage>
        <taxon>Eukaryota</taxon>
        <taxon>Fungi</taxon>
        <taxon>Fungi incertae sedis</taxon>
        <taxon>Mucoromycota</taxon>
        <taxon>Mucoromycotina</taxon>
        <taxon>Mucoromycetes</taxon>
        <taxon>Mucorales</taxon>
        <taxon>Mucorineae</taxon>
        <taxon>Choanephoraceae</taxon>
        <taxon>Choanephoroideae</taxon>
        <taxon>Choanephora</taxon>
    </lineage>
</organism>
<evidence type="ECO:0000313" key="5">
    <source>
        <dbReference type="EMBL" id="OBZ87296.1"/>
    </source>
</evidence>
<evidence type="ECO:0000256" key="1">
    <source>
        <dbReference type="PROSITE-ProRule" id="PRU00042"/>
    </source>
</evidence>
<dbReference type="EMBL" id="LUGH01000232">
    <property type="protein sequence ID" value="OBZ87296.1"/>
    <property type="molecule type" value="Genomic_DNA"/>
</dbReference>
<feature type="region of interest" description="Disordered" evidence="2">
    <location>
        <begin position="1"/>
        <end position="47"/>
    </location>
</feature>
<dbReference type="Gene3D" id="3.30.160.60">
    <property type="entry name" value="Classic Zinc Finger"/>
    <property type="match status" value="1"/>
</dbReference>
<dbReference type="PROSITE" id="PS00028">
    <property type="entry name" value="ZINC_FINGER_C2H2_1"/>
    <property type="match status" value="2"/>
</dbReference>
<dbReference type="Pfam" id="PF12874">
    <property type="entry name" value="zf-met"/>
    <property type="match status" value="1"/>
</dbReference>
<keyword evidence="1" id="KW-0863">Zinc-finger</keyword>
<gene>
    <name evidence="5" type="ORF">A0J61_04655</name>
</gene>
<feature type="compositionally biased region" description="Polar residues" evidence="2">
    <location>
        <begin position="1"/>
        <end position="38"/>
    </location>
</feature>
<evidence type="ECO:0000256" key="3">
    <source>
        <dbReference type="SAM" id="Phobius"/>
    </source>
</evidence>
<dbReference type="SMART" id="SM00355">
    <property type="entry name" value="ZnF_C2H2"/>
    <property type="match status" value="2"/>
</dbReference>
<reference evidence="5 6" key="1">
    <citation type="submission" date="2016-03" db="EMBL/GenBank/DDBJ databases">
        <title>Choanephora cucurbitarum.</title>
        <authorList>
            <person name="Min B."/>
            <person name="Park H."/>
            <person name="Park J.-H."/>
            <person name="Shin H.-D."/>
            <person name="Choi I.-G."/>
        </authorList>
    </citation>
    <scope>NUCLEOTIDE SEQUENCE [LARGE SCALE GENOMIC DNA]</scope>
    <source>
        <strain evidence="5 6">KUS-F28377</strain>
    </source>
</reference>
<dbReference type="GO" id="GO:0008270">
    <property type="term" value="F:zinc ion binding"/>
    <property type="evidence" value="ECO:0007669"/>
    <property type="project" value="UniProtKB-KW"/>
</dbReference>
<proteinExistence type="predicted"/>
<keyword evidence="1" id="KW-0862">Zinc</keyword>
<accession>A0A1C7NFH2</accession>
<feature type="transmembrane region" description="Helical" evidence="3">
    <location>
        <begin position="160"/>
        <end position="179"/>
    </location>
</feature>
<sequence>MGDPNEVQSTVSNEYCLRSQSQSVFNSPEKSNNPTPLTDESDDSTPKIIVPQGEISFHCQTCDLFFMDQAQLSSHNGAFHKKKKTANNAPDPNNPSNYCCICDYVYKNRASFHSHLRNIHSMRGFTANKRTRPGCNASQQANHRWQHANTYRTQNQQLNGIVPMMLSFAALAFIAFVFVRRTSK</sequence>
<dbReference type="InterPro" id="IPR013087">
    <property type="entry name" value="Znf_C2H2_type"/>
</dbReference>